<evidence type="ECO:0000313" key="3">
    <source>
        <dbReference type="Proteomes" id="UP000094296"/>
    </source>
</evidence>
<dbReference type="PANTHER" id="PTHR31033">
    <property type="entry name" value="PROTEIN, PUTATIVE-RELATED"/>
    <property type="match status" value="1"/>
</dbReference>
<feature type="transmembrane region" description="Helical" evidence="1">
    <location>
        <begin position="31"/>
        <end position="49"/>
    </location>
</feature>
<dbReference type="EMBL" id="MIJE01000034">
    <property type="protein sequence ID" value="OEF95888.1"/>
    <property type="molecule type" value="Genomic_DNA"/>
</dbReference>
<keyword evidence="1" id="KW-1133">Transmembrane helix</keyword>
<dbReference type="STRING" id="766136.BHF68_10880"/>
<keyword evidence="3" id="KW-1185">Reference proteome</keyword>
<dbReference type="PANTHER" id="PTHR31033:SF18">
    <property type="entry name" value="OS06G0115800 PROTEIN"/>
    <property type="match status" value="1"/>
</dbReference>
<evidence type="ECO:0000256" key="1">
    <source>
        <dbReference type="SAM" id="Phobius"/>
    </source>
</evidence>
<feature type="transmembrane region" description="Helical" evidence="1">
    <location>
        <begin position="55"/>
        <end position="79"/>
    </location>
</feature>
<accession>A0A1E5FZK9</accession>
<organism evidence="2 3">
    <name type="scientific">Desulfuribacillus alkaliarsenatis</name>
    <dbReference type="NCBI Taxonomy" id="766136"/>
    <lineage>
        <taxon>Bacteria</taxon>
        <taxon>Bacillati</taxon>
        <taxon>Bacillota</taxon>
        <taxon>Desulfuribacillia</taxon>
        <taxon>Desulfuribacillales</taxon>
        <taxon>Desulfuribacillaceae</taxon>
        <taxon>Desulfuribacillus</taxon>
    </lineage>
</organism>
<reference evidence="2 3" key="1">
    <citation type="submission" date="2016-09" db="EMBL/GenBank/DDBJ databases">
        <title>Draft genome sequence for the type strain of Desulfuribacillus alkaliarsenatis AHT28, an obligately anaerobic, sulfidogenic bacterium isolated from Russian soda lake sediments.</title>
        <authorList>
            <person name="Abin C.A."/>
            <person name="Hollibaugh J.T."/>
        </authorList>
    </citation>
    <scope>NUCLEOTIDE SEQUENCE [LARGE SCALE GENOMIC DNA]</scope>
    <source>
        <strain evidence="2 3">AHT28</strain>
    </source>
</reference>
<gene>
    <name evidence="2" type="ORF">BHF68_10880</name>
</gene>
<dbReference type="RefSeq" id="WP_069644161.1">
    <property type="nucleotide sequence ID" value="NZ_MIJE01000034.1"/>
</dbReference>
<dbReference type="Proteomes" id="UP000094296">
    <property type="component" value="Unassembled WGS sequence"/>
</dbReference>
<feature type="transmembrane region" description="Helical" evidence="1">
    <location>
        <begin position="6"/>
        <end position="24"/>
    </location>
</feature>
<evidence type="ECO:0000313" key="2">
    <source>
        <dbReference type="EMBL" id="OEF95888.1"/>
    </source>
</evidence>
<sequence length="95" mass="10834">MGLGLMLAIMTFVSFIVNLPMGMWRVKVPKFSWQWFVAIHLSVPLIFFLRTEANISYLYIPLFVTAAIIGQLVGGKILLHYSKAYKLKKTQLKDG</sequence>
<dbReference type="OrthoDB" id="5397176at2"/>
<proteinExistence type="predicted"/>
<comment type="caution">
    <text evidence="2">The sequence shown here is derived from an EMBL/GenBank/DDBJ whole genome shotgun (WGS) entry which is preliminary data.</text>
</comment>
<protein>
    <submittedName>
        <fullName evidence="2">Uncharacterized protein</fullName>
    </submittedName>
</protein>
<dbReference type="AlphaFoldDB" id="A0A1E5FZK9"/>
<keyword evidence="1" id="KW-0472">Membrane</keyword>
<name>A0A1E5FZK9_9FIRM</name>
<keyword evidence="1" id="KW-0812">Transmembrane</keyword>